<dbReference type="AlphaFoldDB" id="A0A0F9A1B1"/>
<name>A0A0F9A1B1_9ZZZZ</name>
<protein>
    <submittedName>
        <fullName evidence="1">Uncharacterized protein</fullName>
    </submittedName>
</protein>
<gene>
    <name evidence="1" type="ORF">LCGC14_2968510</name>
</gene>
<reference evidence="1" key="1">
    <citation type="journal article" date="2015" name="Nature">
        <title>Complex archaea that bridge the gap between prokaryotes and eukaryotes.</title>
        <authorList>
            <person name="Spang A."/>
            <person name="Saw J.H."/>
            <person name="Jorgensen S.L."/>
            <person name="Zaremba-Niedzwiedzka K."/>
            <person name="Martijn J."/>
            <person name="Lind A.E."/>
            <person name="van Eijk R."/>
            <person name="Schleper C."/>
            <person name="Guy L."/>
            <person name="Ettema T.J."/>
        </authorList>
    </citation>
    <scope>NUCLEOTIDE SEQUENCE</scope>
</reference>
<dbReference type="EMBL" id="LAZR01060290">
    <property type="protein sequence ID" value="KKK65996.1"/>
    <property type="molecule type" value="Genomic_DNA"/>
</dbReference>
<accession>A0A0F9A1B1</accession>
<evidence type="ECO:0000313" key="1">
    <source>
        <dbReference type="EMBL" id="KKK65996.1"/>
    </source>
</evidence>
<sequence>MSVDLLHKGYAQGAVAQQVLAAGGRLNAGTMRPFIGKDGQSYIQIFKGGDPKKPENYQVSLS</sequence>
<proteinExistence type="predicted"/>
<comment type="caution">
    <text evidence="1">The sequence shown here is derived from an EMBL/GenBank/DDBJ whole genome shotgun (WGS) entry which is preliminary data.</text>
</comment>
<organism evidence="1">
    <name type="scientific">marine sediment metagenome</name>
    <dbReference type="NCBI Taxonomy" id="412755"/>
    <lineage>
        <taxon>unclassified sequences</taxon>
        <taxon>metagenomes</taxon>
        <taxon>ecological metagenomes</taxon>
    </lineage>
</organism>
<feature type="non-terminal residue" evidence="1">
    <location>
        <position position="62"/>
    </location>
</feature>